<dbReference type="Pfam" id="PF10442">
    <property type="entry name" value="FIST_C"/>
    <property type="match status" value="1"/>
</dbReference>
<accession>A0A3A4AY37</accession>
<dbReference type="PANTHER" id="PTHR14939:SF5">
    <property type="entry name" value="F-BOX ONLY PROTEIN 22"/>
    <property type="match status" value="1"/>
</dbReference>
<feature type="domain" description="FIST" evidence="6">
    <location>
        <begin position="32"/>
        <end position="223"/>
    </location>
</feature>
<organism evidence="8 9">
    <name type="scientific">Bailinhaonella thermotolerans</name>
    <dbReference type="NCBI Taxonomy" id="1070861"/>
    <lineage>
        <taxon>Bacteria</taxon>
        <taxon>Bacillati</taxon>
        <taxon>Actinomycetota</taxon>
        <taxon>Actinomycetes</taxon>
        <taxon>Streptosporangiales</taxon>
        <taxon>Streptosporangiaceae</taxon>
        <taxon>Bailinhaonella</taxon>
    </lineage>
</organism>
<dbReference type="RefSeq" id="WP_119926278.1">
    <property type="nucleotide sequence ID" value="NZ_QZEY01000003.1"/>
</dbReference>
<dbReference type="OrthoDB" id="9770435at2"/>
<dbReference type="Proteomes" id="UP000265768">
    <property type="component" value="Unassembled WGS sequence"/>
</dbReference>
<evidence type="ECO:0000256" key="3">
    <source>
        <dbReference type="ARBA" id="ARBA00022692"/>
    </source>
</evidence>
<gene>
    <name evidence="8" type="ORF">D5H75_10965</name>
</gene>
<dbReference type="SMART" id="SM01204">
    <property type="entry name" value="FIST_C"/>
    <property type="match status" value="1"/>
</dbReference>
<dbReference type="Pfam" id="PF08495">
    <property type="entry name" value="FIST"/>
    <property type="match status" value="1"/>
</dbReference>
<keyword evidence="4" id="KW-1133">Transmembrane helix</keyword>
<dbReference type="InterPro" id="IPR016741">
    <property type="entry name" value="UCP018953"/>
</dbReference>
<evidence type="ECO:0000259" key="7">
    <source>
        <dbReference type="SMART" id="SM01204"/>
    </source>
</evidence>
<evidence type="ECO:0000256" key="4">
    <source>
        <dbReference type="ARBA" id="ARBA00022989"/>
    </source>
</evidence>
<dbReference type="InterPro" id="IPR019494">
    <property type="entry name" value="FIST_C"/>
</dbReference>
<keyword evidence="9" id="KW-1185">Reference proteome</keyword>
<dbReference type="PIRSF" id="PIRSF018953">
    <property type="entry name" value="UCP018953"/>
    <property type="match status" value="1"/>
</dbReference>
<evidence type="ECO:0000256" key="2">
    <source>
        <dbReference type="ARBA" id="ARBA00022475"/>
    </source>
</evidence>
<sequence>MVRFADGLSVDPDLIKAAESAVAQAVAGLSAPPDLVFFFVCGEDPDAVGTAGEHAMAAAGNAAVIGCSATGVIGDGQGVELTPSVSAWAASLPGVRLTPFVLETLRAEDHLVVVGLSERQPEDKAMVLLADPYTFPADSFVERSAEVMGDLPVVGGLANAIAGRGAVRLFAQGKVYTEGAVGVTISGDVNVRAVVSQGCRPIGPTMAVTKAENNLLLELAGQPALARLEEVVTSLTDEERELVATGLQIGIAMDEYAERHERGDFLVRGVLGIDPEREAIAIGDVVEIGQTVRFQVRDALAAEEDLKELLGAHVAAETSGSSSGALLFTCNGRGAAMFDSADHDALAVRGALGPIGLGGFFAAGEIGPVGGHNHVHGFSASLLVFTSPAAAVSPEPPAPSRGFPEP</sequence>
<evidence type="ECO:0000256" key="5">
    <source>
        <dbReference type="ARBA" id="ARBA00023136"/>
    </source>
</evidence>
<evidence type="ECO:0000256" key="1">
    <source>
        <dbReference type="ARBA" id="ARBA00004651"/>
    </source>
</evidence>
<dbReference type="GO" id="GO:0005886">
    <property type="term" value="C:plasma membrane"/>
    <property type="evidence" value="ECO:0007669"/>
    <property type="project" value="UniProtKB-SubCell"/>
</dbReference>
<dbReference type="AlphaFoldDB" id="A0A3A4AY37"/>
<keyword evidence="8" id="KW-0808">Transferase</keyword>
<evidence type="ECO:0000313" key="9">
    <source>
        <dbReference type="Proteomes" id="UP000265768"/>
    </source>
</evidence>
<keyword evidence="2" id="KW-1003">Cell membrane</keyword>
<dbReference type="GO" id="GO:0016301">
    <property type="term" value="F:kinase activity"/>
    <property type="evidence" value="ECO:0007669"/>
    <property type="project" value="UniProtKB-KW"/>
</dbReference>
<dbReference type="SMART" id="SM00897">
    <property type="entry name" value="FIST"/>
    <property type="match status" value="1"/>
</dbReference>
<feature type="domain" description="FIST C-domain" evidence="7">
    <location>
        <begin position="224"/>
        <end position="369"/>
    </location>
</feature>
<keyword evidence="8" id="KW-0418">Kinase</keyword>
<reference evidence="8 9" key="1">
    <citation type="submission" date="2018-09" db="EMBL/GenBank/DDBJ databases">
        <title>YIM 75507 draft genome.</title>
        <authorList>
            <person name="Tang S."/>
            <person name="Feng Y."/>
        </authorList>
    </citation>
    <scope>NUCLEOTIDE SEQUENCE [LARGE SCALE GENOMIC DNA]</scope>
    <source>
        <strain evidence="8 9">YIM 75507</strain>
    </source>
</reference>
<comment type="caution">
    <text evidence="8">The sequence shown here is derived from an EMBL/GenBank/DDBJ whole genome shotgun (WGS) entry which is preliminary data.</text>
</comment>
<comment type="subcellular location">
    <subcellularLocation>
        <location evidence="1">Cell membrane</location>
        <topology evidence="1">Multi-pass membrane protein</topology>
    </subcellularLocation>
</comment>
<keyword evidence="5" id="KW-0472">Membrane</keyword>
<evidence type="ECO:0000313" key="8">
    <source>
        <dbReference type="EMBL" id="RJL33319.1"/>
    </source>
</evidence>
<name>A0A3A4AY37_9ACTN</name>
<evidence type="ECO:0000259" key="6">
    <source>
        <dbReference type="SMART" id="SM00897"/>
    </source>
</evidence>
<dbReference type="PANTHER" id="PTHR14939">
    <property type="entry name" value="F-BOX ONLY PROTEIN 22"/>
    <property type="match status" value="1"/>
</dbReference>
<keyword evidence="3" id="KW-0812">Transmembrane</keyword>
<protein>
    <submittedName>
        <fullName evidence="8">Histidine kinase</fullName>
    </submittedName>
</protein>
<dbReference type="InterPro" id="IPR013702">
    <property type="entry name" value="FIST_domain_N"/>
</dbReference>
<proteinExistence type="predicted"/>
<dbReference type="EMBL" id="QZEY01000003">
    <property type="protein sequence ID" value="RJL33319.1"/>
    <property type="molecule type" value="Genomic_DNA"/>
</dbReference>